<feature type="transmembrane region" description="Helical" evidence="3">
    <location>
        <begin position="41"/>
        <end position="62"/>
    </location>
</feature>
<reference evidence="4" key="1">
    <citation type="submission" date="2021-02" db="EMBL/GenBank/DDBJ databases">
        <authorList>
            <person name="Dougan E. K."/>
            <person name="Rhodes N."/>
            <person name="Thang M."/>
            <person name="Chan C."/>
        </authorList>
    </citation>
    <scope>NUCLEOTIDE SEQUENCE</scope>
</reference>
<proteinExistence type="predicted"/>
<keyword evidence="3" id="KW-1133">Transmembrane helix</keyword>
<dbReference type="GO" id="GO:0005975">
    <property type="term" value="P:carbohydrate metabolic process"/>
    <property type="evidence" value="ECO:0007669"/>
    <property type="project" value="InterPro"/>
</dbReference>
<accession>A0A812SAP4</accession>
<keyword evidence="1" id="KW-0479">Metal-binding</keyword>
<dbReference type="OrthoDB" id="1927044at2759"/>
<dbReference type="GO" id="GO:0046872">
    <property type="term" value="F:metal ion binding"/>
    <property type="evidence" value="ECO:0007669"/>
    <property type="project" value="UniProtKB-KW"/>
</dbReference>
<dbReference type="PROSITE" id="PS01085">
    <property type="entry name" value="RIBUL_P_3_EPIMER_1"/>
    <property type="match status" value="1"/>
</dbReference>
<dbReference type="InterPro" id="IPR000056">
    <property type="entry name" value="Ribul_P_3_epim-like"/>
</dbReference>
<keyword evidence="3" id="KW-0812">Transmembrane</keyword>
<feature type="non-terminal residue" evidence="4">
    <location>
        <position position="142"/>
    </location>
</feature>
<dbReference type="InterPro" id="IPR013785">
    <property type="entry name" value="Aldolase_TIM"/>
</dbReference>
<keyword evidence="5" id="KW-1185">Reference proteome</keyword>
<dbReference type="AlphaFoldDB" id="A0A812SAP4"/>
<name>A0A812SAP4_SYMPI</name>
<dbReference type="GO" id="GO:0016857">
    <property type="term" value="F:racemase and epimerase activity, acting on carbohydrates and derivatives"/>
    <property type="evidence" value="ECO:0007669"/>
    <property type="project" value="InterPro"/>
</dbReference>
<dbReference type="Pfam" id="PF00834">
    <property type="entry name" value="Ribul_P_3_epim"/>
    <property type="match status" value="1"/>
</dbReference>
<gene>
    <name evidence="4" type="primary">rpe</name>
    <name evidence="4" type="ORF">SPIL2461_LOCUS12035</name>
</gene>
<dbReference type="InterPro" id="IPR011060">
    <property type="entry name" value="RibuloseP-bd_barrel"/>
</dbReference>
<dbReference type="EMBL" id="CAJNIZ010024102">
    <property type="protein sequence ID" value="CAE7473922.1"/>
    <property type="molecule type" value="Genomic_DNA"/>
</dbReference>
<dbReference type="SUPFAM" id="SSF51366">
    <property type="entry name" value="Ribulose-phoshate binding barrel"/>
    <property type="match status" value="1"/>
</dbReference>
<dbReference type="PANTHER" id="PTHR11749">
    <property type="entry name" value="RIBULOSE-5-PHOSPHATE-3-EPIMERASE"/>
    <property type="match status" value="1"/>
</dbReference>
<evidence type="ECO:0000256" key="2">
    <source>
        <dbReference type="ARBA" id="ARBA00023235"/>
    </source>
</evidence>
<sequence length="142" mass="14256">MAAFVIPASVSADSFVAAPSSRHLRASAPTVQAASAPSTGSAGSALAAVALAGAVAVGAAGARRARRAQRVAVRAENPRADKLRTMEKTVQVSPSILSADFANLGQEVGDVLKAGADWVHVDVMDGRFVPNITIGPGVVSAL</sequence>
<protein>
    <submittedName>
        <fullName evidence="4">Rpe protein</fullName>
    </submittedName>
</protein>
<comment type="caution">
    <text evidence="4">The sequence shown here is derived from an EMBL/GenBank/DDBJ whole genome shotgun (WGS) entry which is preliminary data.</text>
</comment>
<evidence type="ECO:0000256" key="1">
    <source>
        <dbReference type="ARBA" id="ARBA00022723"/>
    </source>
</evidence>
<evidence type="ECO:0000256" key="3">
    <source>
        <dbReference type="SAM" id="Phobius"/>
    </source>
</evidence>
<evidence type="ECO:0000313" key="4">
    <source>
        <dbReference type="EMBL" id="CAE7473922.1"/>
    </source>
</evidence>
<keyword evidence="2" id="KW-0413">Isomerase</keyword>
<evidence type="ECO:0000313" key="5">
    <source>
        <dbReference type="Proteomes" id="UP000649617"/>
    </source>
</evidence>
<organism evidence="4 5">
    <name type="scientific">Symbiodinium pilosum</name>
    <name type="common">Dinoflagellate</name>
    <dbReference type="NCBI Taxonomy" id="2952"/>
    <lineage>
        <taxon>Eukaryota</taxon>
        <taxon>Sar</taxon>
        <taxon>Alveolata</taxon>
        <taxon>Dinophyceae</taxon>
        <taxon>Suessiales</taxon>
        <taxon>Symbiodiniaceae</taxon>
        <taxon>Symbiodinium</taxon>
    </lineage>
</organism>
<dbReference type="Proteomes" id="UP000649617">
    <property type="component" value="Unassembled WGS sequence"/>
</dbReference>
<keyword evidence="3" id="KW-0472">Membrane</keyword>
<dbReference type="Gene3D" id="3.20.20.70">
    <property type="entry name" value="Aldolase class I"/>
    <property type="match status" value="1"/>
</dbReference>